<feature type="region of interest" description="Disordered" evidence="1">
    <location>
        <begin position="157"/>
        <end position="196"/>
    </location>
</feature>
<evidence type="ECO:0000313" key="3">
    <source>
        <dbReference type="EMBL" id="KAG0009218.1"/>
    </source>
</evidence>
<feature type="non-terminal residue" evidence="3">
    <location>
        <position position="290"/>
    </location>
</feature>
<dbReference type="OrthoDB" id="2440194at2759"/>
<keyword evidence="4" id="KW-1185">Reference proteome</keyword>
<reference evidence="3" key="1">
    <citation type="journal article" date="2020" name="Fungal Divers.">
        <title>Resolving the Mortierellaceae phylogeny through synthesis of multi-gene phylogenetics and phylogenomics.</title>
        <authorList>
            <person name="Vandepol N."/>
            <person name="Liber J."/>
            <person name="Desiro A."/>
            <person name="Na H."/>
            <person name="Kennedy M."/>
            <person name="Barry K."/>
            <person name="Grigoriev I.V."/>
            <person name="Miller A.N."/>
            <person name="O'Donnell K."/>
            <person name="Stajich J.E."/>
            <person name="Bonito G."/>
        </authorList>
    </citation>
    <scope>NUCLEOTIDE SEQUENCE</scope>
    <source>
        <strain evidence="3">NRRL 2769</strain>
    </source>
</reference>
<feature type="region of interest" description="Disordered" evidence="1">
    <location>
        <begin position="17"/>
        <end position="42"/>
    </location>
</feature>
<dbReference type="CDD" id="cd12087">
    <property type="entry name" value="TM_EGFR-like"/>
    <property type="match status" value="1"/>
</dbReference>
<keyword evidence="2" id="KW-1133">Transmembrane helix</keyword>
<feature type="compositionally biased region" description="Polar residues" evidence="1">
    <location>
        <begin position="182"/>
        <end position="196"/>
    </location>
</feature>
<dbReference type="Proteomes" id="UP000703661">
    <property type="component" value="Unassembled WGS sequence"/>
</dbReference>
<feature type="transmembrane region" description="Helical" evidence="2">
    <location>
        <begin position="117"/>
        <end position="142"/>
    </location>
</feature>
<feature type="region of interest" description="Disordered" evidence="1">
    <location>
        <begin position="87"/>
        <end position="113"/>
    </location>
</feature>
<proteinExistence type="predicted"/>
<dbReference type="AlphaFoldDB" id="A0A9P6SX03"/>
<protein>
    <submittedName>
        <fullName evidence="3">Uncharacterized protein</fullName>
    </submittedName>
</protein>
<evidence type="ECO:0000256" key="1">
    <source>
        <dbReference type="SAM" id="MobiDB-lite"/>
    </source>
</evidence>
<comment type="caution">
    <text evidence="3">The sequence shown here is derived from an EMBL/GenBank/DDBJ whole genome shotgun (WGS) entry which is preliminary data.</text>
</comment>
<keyword evidence="2" id="KW-0472">Membrane</keyword>
<evidence type="ECO:0000313" key="4">
    <source>
        <dbReference type="Proteomes" id="UP000703661"/>
    </source>
</evidence>
<keyword evidence="2" id="KW-0812">Transmembrane</keyword>
<evidence type="ECO:0000256" key="2">
    <source>
        <dbReference type="SAM" id="Phobius"/>
    </source>
</evidence>
<dbReference type="EMBL" id="JAAAID010001653">
    <property type="protein sequence ID" value="KAG0009218.1"/>
    <property type="molecule type" value="Genomic_DNA"/>
</dbReference>
<gene>
    <name evidence="3" type="ORF">BGZ80_002625</name>
</gene>
<feature type="compositionally biased region" description="Polar residues" evidence="1">
    <location>
        <begin position="94"/>
        <end position="105"/>
    </location>
</feature>
<name>A0A9P6SX03_9FUNG</name>
<sequence>LPTQGLDLHRRDIINFPAAGTTSSSQNTTSATATTTQTDTATTALPTTSVETTPIANATTTIAPTNTTTALTSLPTSNTLTSTILNNTSTTINASPTNATSTPTETKSDGDDNSKGLVIGGAAVGGLVFAIGVAIIAFRCTLNRRDRQRRNKEMAATLAENFERDPSATPRKGYMELGDGPQTPNSGRGANLSRQGSQDAYFAAHKEGDYYNPHYVQERYGTANAGNYGMYEETELSVIGGSAGRTPAPYGDPSVAYPPPGMTTNHYAGYNDYNGQNGHNGYYGGGGQGY</sequence>
<accession>A0A9P6SX03</accession>
<feature type="compositionally biased region" description="Low complexity" evidence="1">
    <location>
        <begin position="18"/>
        <end position="42"/>
    </location>
</feature>
<organism evidence="3 4">
    <name type="scientific">Entomortierella chlamydospora</name>
    <dbReference type="NCBI Taxonomy" id="101097"/>
    <lineage>
        <taxon>Eukaryota</taxon>
        <taxon>Fungi</taxon>
        <taxon>Fungi incertae sedis</taxon>
        <taxon>Mucoromycota</taxon>
        <taxon>Mortierellomycotina</taxon>
        <taxon>Mortierellomycetes</taxon>
        <taxon>Mortierellales</taxon>
        <taxon>Mortierellaceae</taxon>
        <taxon>Entomortierella</taxon>
    </lineage>
</organism>